<dbReference type="VEuPathDB" id="FungiDB:F4678DRAFT_424730"/>
<organism evidence="2 3">
    <name type="scientific">Xylaria arbuscula</name>
    <dbReference type="NCBI Taxonomy" id="114810"/>
    <lineage>
        <taxon>Eukaryota</taxon>
        <taxon>Fungi</taxon>
        <taxon>Dikarya</taxon>
        <taxon>Ascomycota</taxon>
        <taxon>Pezizomycotina</taxon>
        <taxon>Sordariomycetes</taxon>
        <taxon>Xylariomycetidae</taxon>
        <taxon>Xylariales</taxon>
        <taxon>Xylariaceae</taxon>
        <taxon>Xylaria</taxon>
    </lineage>
</organism>
<feature type="compositionally biased region" description="Polar residues" evidence="1">
    <location>
        <begin position="176"/>
        <end position="189"/>
    </location>
</feature>
<dbReference type="Proteomes" id="UP001148614">
    <property type="component" value="Unassembled WGS sequence"/>
</dbReference>
<sequence>MSDAGDSAYYSRGSSGRSYRSEGRKGTAIERETSRGRVTTVINHNTGGYEHGAPTPSYHVYNATTSKERDEENQIRQSPPFDHDLKDTFHKRIRQRSQETPVGSQNPHHPLSPSLIPPESDSESSSLDERHLLSTQLRPKKLLVDRLMNYFFQIFSRCHSPSPAFNSCCLTSETTTTNLASSTPPSQQSRDSKKRERASDDGDKDNDDSSDRGRSKVPRLQESSIRPKRLACPYFKKDPLRFQTKQSCCGPGWETVHRLKEHLDRNHCLPISCLRCYAPFDTEAERDSHMRSTDQCELRNPPAPIEGFNTSQRVELKSRPRGLKNMSEPQKWRRVYLILFPGTPEVEIPSPYYEFQTPRDHGHPVDLMMQYEEYLERELPLRVREQLEIRVERALDPVEEALRGQLIEIVRDVQLELFQLFRSFAILPVDDQDAHRTPRLNIDTNSDERIESRNTDQQEPGRAHQVGDPVFGGLDDPLNTATDLAAWRSEPYLDWNPEEFDGQLFDFQDLMPQTGDTDSAYGTMSSFTTTNLNPKATE</sequence>
<dbReference type="PANTHER" id="PTHR38166">
    <property type="entry name" value="C2H2-TYPE DOMAIN-CONTAINING PROTEIN-RELATED"/>
    <property type="match status" value="1"/>
</dbReference>
<dbReference type="AlphaFoldDB" id="A0A9W8NND4"/>
<accession>A0A9W8NND4</accession>
<feature type="compositionally biased region" description="Basic and acidic residues" evidence="1">
    <location>
        <begin position="190"/>
        <end position="214"/>
    </location>
</feature>
<feature type="region of interest" description="Disordered" evidence="1">
    <location>
        <begin position="1"/>
        <end position="60"/>
    </location>
</feature>
<feature type="compositionally biased region" description="Low complexity" evidence="1">
    <location>
        <begin position="107"/>
        <end position="125"/>
    </location>
</feature>
<comment type="caution">
    <text evidence="2">The sequence shown here is derived from an EMBL/GenBank/DDBJ whole genome shotgun (WGS) entry which is preliminary data.</text>
</comment>
<reference evidence="2" key="1">
    <citation type="submission" date="2022-07" db="EMBL/GenBank/DDBJ databases">
        <title>Genome Sequence of Xylaria arbuscula.</title>
        <authorList>
            <person name="Buettner E."/>
        </authorList>
    </citation>
    <scope>NUCLEOTIDE SEQUENCE</scope>
    <source>
        <strain evidence="2">VT107</strain>
    </source>
</reference>
<protein>
    <recommendedName>
        <fullName evidence="4">C2H2-type domain-containing protein</fullName>
    </recommendedName>
</protein>
<evidence type="ECO:0000256" key="1">
    <source>
        <dbReference type="SAM" id="MobiDB-lite"/>
    </source>
</evidence>
<keyword evidence="3" id="KW-1185">Reference proteome</keyword>
<dbReference type="PANTHER" id="PTHR38166:SF1">
    <property type="entry name" value="C2H2-TYPE DOMAIN-CONTAINING PROTEIN"/>
    <property type="match status" value="1"/>
</dbReference>
<gene>
    <name evidence="2" type="ORF">NPX13_g721</name>
</gene>
<feature type="compositionally biased region" description="Basic and acidic residues" evidence="1">
    <location>
        <begin position="446"/>
        <end position="462"/>
    </location>
</feature>
<feature type="region of interest" description="Disordered" evidence="1">
    <location>
        <begin position="66"/>
        <end position="85"/>
    </location>
</feature>
<feature type="compositionally biased region" description="Polar residues" evidence="1">
    <location>
        <begin position="36"/>
        <end position="46"/>
    </location>
</feature>
<proteinExistence type="predicted"/>
<name>A0A9W8NND4_9PEZI</name>
<evidence type="ECO:0000313" key="2">
    <source>
        <dbReference type="EMBL" id="KAJ3579845.1"/>
    </source>
</evidence>
<evidence type="ECO:0008006" key="4">
    <source>
        <dbReference type="Google" id="ProtNLM"/>
    </source>
</evidence>
<dbReference type="EMBL" id="JANPWZ010000052">
    <property type="protein sequence ID" value="KAJ3579845.1"/>
    <property type="molecule type" value="Genomic_DNA"/>
</dbReference>
<evidence type="ECO:0000313" key="3">
    <source>
        <dbReference type="Proteomes" id="UP001148614"/>
    </source>
</evidence>
<feature type="compositionally biased region" description="Basic and acidic residues" evidence="1">
    <location>
        <begin position="19"/>
        <end position="35"/>
    </location>
</feature>
<feature type="compositionally biased region" description="Low complexity" evidence="1">
    <location>
        <begin position="7"/>
        <end position="18"/>
    </location>
</feature>
<feature type="region of interest" description="Disordered" evidence="1">
    <location>
        <begin position="516"/>
        <end position="538"/>
    </location>
</feature>
<feature type="region of interest" description="Disordered" evidence="1">
    <location>
        <begin position="436"/>
        <end position="470"/>
    </location>
</feature>
<feature type="region of interest" description="Disordered" evidence="1">
    <location>
        <begin position="176"/>
        <end position="223"/>
    </location>
</feature>
<feature type="region of interest" description="Disordered" evidence="1">
    <location>
        <begin position="95"/>
        <end position="129"/>
    </location>
</feature>